<proteinExistence type="predicted"/>
<organism evidence="1 2">
    <name type="scientific">Candidatus Thiomargarita nelsonii</name>
    <dbReference type="NCBI Taxonomy" id="1003181"/>
    <lineage>
        <taxon>Bacteria</taxon>
        <taxon>Pseudomonadati</taxon>
        <taxon>Pseudomonadota</taxon>
        <taxon>Gammaproteobacteria</taxon>
        <taxon>Thiotrichales</taxon>
        <taxon>Thiotrichaceae</taxon>
        <taxon>Thiomargarita</taxon>
    </lineage>
</organism>
<protein>
    <submittedName>
        <fullName evidence="1">PilT protein domain protein</fullName>
    </submittedName>
</protein>
<dbReference type="Gene3D" id="3.40.50.1010">
    <property type="entry name" value="5'-nuclease"/>
    <property type="match status" value="1"/>
</dbReference>
<keyword evidence="2" id="KW-1185">Reference proteome</keyword>
<comment type="caution">
    <text evidence="1">The sequence shown here is derived from an EMBL/GenBank/DDBJ whole genome shotgun (WGS) entry which is preliminary data.</text>
</comment>
<evidence type="ECO:0000313" key="1">
    <source>
        <dbReference type="EMBL" id="OAD20262.1"/>
    </source>
</evidence>
<dbReference type="Proteomes" id="UP000076962">
    <property type="component" value="Unassembled WGS sequence"/>
</dbReference>
<dbReference type="InterPro" id="IPR029060">
    <property type="entry name" value="PIN-like_dom_sf"/>
</dbReference>
<sequence>MVMELIQGCKNKVELEKLQNELSIYEIVWPSQNSCNEALNLFTQYQYYLSHNVGLLDVLIGQTAVELGVPLYTFNQKHYQVVPHLQTIQPYQKTGTMPVDNMSESS</sequence>
<dbReference type="EMBL" id="LUTY01002499">
    <property type="protein sequence ID" value="OAD20262.1"/>
    <property type="molecule type" value="Genomic_DNA"/>
</dbReference>
<accession>A0A176RWU2</accession>
<evidence type="ECO:0000313" key="2">
    <source>
        <dbReference type="Proteomes" id="UP000076962"/>
    </source>
</evidence>
<dbReference type="SUPFAM" id="SSF88723">
    <property type="entry name" value="PIN domain-like"/>
    <property type="match status" value="1"/>
</dbReference>
<name>A0A176RWU2_9GAMM</name>
<reference evidence="1 2" key="1">
    <citation type="submission" date="2016-05" db="EMBL/GenBank/DDBJ databases">
        <title>Single-cell genome of chain-forming Candidatus Thiomargarita nelsonii and comparison to other large sulfur-oxidizing bacteria.</title>
        <authorList>
            <person name="Winkel M."/>
            <person name="Salman V."/>
            <person name="Woyke T."/>
            <person name="Schulz-Vogt H."/>
            <person name="Richter M."/>
            <person name="Flood B."/>
            <person name="Bailey J."/>
            <person name="Amann R."/>
            <person name="Mussmann M."/>
        </authorList>
    </citation>
    <scope>NUCLEOTIDE SEQUENCE [LARGE SCALE GENOMIC DNA]</scope>
    <source>
        <strain evidence="1 2">THI036</strain>
    </source>
</reference>
<gene>
    <name evidence="1" type="ORF">THIOM_004052</name>
</gene>
<dbReference type="AlphaFoldDB" id="A0A176RWU2"/>